<evidence type="ECO:0000313" key="2">
    <source>
        <dbReference type="EMBL" id="KAK0487935.1"/>
    </source>
</evidence>
<reference evidence="2" key="1">
    <citation type="submission" date="2023-06" db="EMBL/GenBank/DDBJ databases">
        <authorList>
            <consortium name="Lawrence Berkeley National Laboratory"/>
            <person name="Ahrendt S."/>
            <person name="Sahu N."/>
            <person name="Indic B."/>
            <person name="Wong-Bajracharya J."/>
            <person name="Merenyi Z."/>
            <person name="Ke H.-M."/>
            <person name="Monk M."/>
            <person name="Kocsube S."/>
            <person name="Drula E."/>
            <person name="Lipzen A."/>
            <person name="Balint B."/>
            <person name="Henrissat B."/>
            <person name="Andreopoulos B."/>
            <person name="Martin F.M."/>
            <person name="Harder C.B."/>
            <person name="Rigling D."/>
            <person name="Ford K.L."/>
            <person name="Foster G.D."/>
            <person name="Pangilinan J."/>
            <person name="Papanicolaou A."/>
            <person name="Barry K."/>
            <person name="LaButti K."/>
            <person name="Viragh M."/>
            <person name="Koriabine M."/>
            <person name="Yan M."/>
            <person name="Riley R."/>
            <person name="Champramary S."/>
            <person name="Plett K.L."/>
            <person name="Tsai I.J."/>
            <person name="Slot J."/>
            <person name="Sipos G."/>
            <person name="Plett J."/>
            <person name="Nagy L.G."/>
            <person name="Grigoriev I.V."/>
        </authorList>
    </citation>
    <scope>NUCLEOTIDE SEQUENCE</scope>
    <source>
        <strain evidence="2">ICMP 16352</strain>
    </source>
</reference>
<dbReference type="Proteomes" id="UP001175227">
    <property type="component" value="Unassembled WGS sequence"/>
</dbReference>
<feature type="region of interest" description="Disordered" evidence="1">
    <location>
        <begin position="458"/>
        <end position="481"/>
    </location>
</feature>
<feature type="compositionally biased region" description="Polar residues" evidence="1">
    <location>
        <begin position="461"/>
        <end position="481"/>
    </location>
</feature>
<dbReference type="EMBL" id="JAUEPR010000003">
    <property type="protein sequence ID" value="KAK0487935.1"/>
    <property type="molecule type" value="Genomic_DNA"/>
</dbReference>
<evidence type="ECO:0000256" key="1">
    <source>
        <dbReference type="SAM" id="MobiDB-lite"/>
    </source>
</evidence>
<accession>A0AA39UQ27</accession>
<dbReference type="AlphaFoldDB" id="A0AA39UQ27"/>
<organism evidence="2 3">
    <name type="scientific">Armillaria novae-zelandiae</name>
    <dbReference type="NCBI Taxonomy" id="153914"/>
    <lineage>
        <taxon>Eukaryota</taxon>
        <taxon>Fungi</taxon>
        <taxon>Dikarya</taxon>
        <taxon>Basidiomycota</taxon>
        <taxon>Agaricomycotina</taxon>
        <taxon>Agaricomycetes</taxon>
        <taxon>Agaricomycetidae</taxon>
        <taxon>Agaricales</taxon>
        <taxon>Marasmiineae</taxon>
        <taxon>Physalacriaceae</taxon>
        <taxon>Armillaria</taxon>
    </lineage>
</organism>
<gene>
    <name evidence="2" type="ORF">IW261DRAFT_1415545</name>
</gene>
<proteinExistence type="predicted"/>
<feature type="region of interest" description="Disordered" evidence="1">
    <location>
        <begin position="1"/>
        <end position="37"/>
    </location>
</feature>
<comment type="caution">
    <text evidence="2">The sequence shown here is derived from an EMBL/GenBank/DDBJ whole genome shotgun (WGS) entry which is preliminary data.</text>
</comment>
<name>A0AA39UQ27_9AGAR</name>
<sequence>MSSPRPSGMRTRTREYDESDDSELQTRKRVAVAGPSREEFDHAKEIAKLSRESEQRLGHLLRTAVEVNGRLHLLFTQEILDSNAKYRESNTNILACLDRVTKAQEERELSRAHKNRLAQTTAFAAGIFFGGFAAKKLVLPLLIGLMLASVNYWWRFRTEDKINPLVEETRVDDMELLSLMFKGALANTHPQNWSLASGLAVTVPFCQRKRPAILTMAEQALSQASVNARLADRFLDDRSTDDNIIPLMPPQRKGCHIPSQSKPTLVTRSMVRRNDPSVDVLKMLHTALEARNACGLTSSFDLLSKKWVIFSSPQAPLCPHVLNKYRTEDDCRMTFHDNGIKSYWRAKTHCCDFYDKKLIHTLMENYDEGVYNCKKSDCSVTLSDIKTLAHPEIHPLQRIPLPSYMKRYMSPTKVLMNLQVFHSPVGQRIKMLHSASGIVPASLRQLLRESHECRAMITPAGTGTNESQSNGPNPSNIRDVN</sequence>
<protein>
    <submittedName>
        <fullName evidence="2">Uncharacterized protein</fullName>
    </submittedName>
</protein>
<evidence type="ECO:0000313" key="3">
    <source>
        <dbReference type="Proteomes" id="UP001175227"/>
    </source>
</evidence>
<keyword evidence="3" id="KW-1185">Reference proteome</keyword>